<evidence type="ECO:0000313" key="9">
    <source>
        <dbReference type="EMBL" id="PUU74304.1"/>
    </source>
</evidence>
<evidence type="ECO:0000256" key="5">
    <source>
        <dbReference type="ARBA" id="ARBA00022777"/>
    </source>
</evidence>
<evidence type="ECO:0000256" key="4">
    <source>
        <dbReference type="ARBA" id="ARBA00022679"/>
    </source>
</evidence>
<protein>
    <recommendedName>
        <fullName evidence="1">non-specific serine/threonine protein kinase</fullName>
        <ecNumber evidence="1">2.7.11.1</ecNumber>
    </recommendedName>
</protein>
<evidence type="ECO:0000256" key="3">
    <source>
        <dbReference type="ARBA" id="ARBA00022553"/>
    </source>
</evidence>
<accession>A0A2T6ZFV8</accession>
<keyword evidence="2" id="KW-0723">Serine/threonine-protein kinase</keyword>
<organism evidence="9 10">
    <name type="scientific">Tuber borchii</name>
    <name type="common">White truffle</name>
    <dbReference type="NCBI Taxonomy" id="42251"/>
    <lineage>
        <taxon>Eukaryota</taxon>
        <taxon>Fungi</taxon>
        <taxon>Dikarya</taxon>
        <taxon>Ascomycota</taxon>
        <taxon>Pezizomycotina</taxon>
        <taxon>Pezizomycetes</taxon>
        <taxon>Pezizales</taxon>
        <taxon>Tuberaceae</taxon>
        <taxon>Tuber</taxon>
    </lineage>
</organism>
<dbReference type="AlphaFoldDB" id="A0A2T6ZFV8"/>
<gene>
    <name evidence="9" type="ORF">B9Z19DRAFT_1056399</name>
</gene>
<name>A0A2T6ZFV8_TUBBO</name>
<dbReference type="Proteomes" id="UP000244722">
    <property type="component" value="Unassembled WGS sequence"/>
</dbReference>
<comment type="catalytic activity">
    <reaction evidence="6">
        <text>L-threonyl-[protein] + ATP = O-phospho-L-threonyl-[protein] + ADP + H(+)</text>
        <dbReference type="Rhea" id="RHEA:46608"/>
        <dbReference type="Rhea" id="RHEA-COMP:11060"/>
        <dbReference type="Rhea" id="RHEA-COMP:11605"/>
        <dbReference type="ChEBI" id="CHEBI:15378"/>
        <dbReference type="ChEBI" id="CHEBI:30013"/>
        <dbReference type="ChEBI" id="CHEBI:30616"/>
        <dbReference type="ChEBI" id="CHEBI:61977"/>
        <dbReference type="ChEBI" id="CHEBI:456216"/>
        <dbReference type="EC" id="2.7.11.1"/>
    </reaction>
</comment>
<proteinExistence type="predicted"/>
<reference evidence="9 10" key="1">
    <citation type="submission" date="2017-04" db="EMBL/GenBank/DDBJ databases">
        <title>Draft genome sequence of Tuber borchii Vittad., a whitish edible truffle.</title>
        <authorList>
            <consortium name="DOE Joint Genome Institute"/>
            <person name="Murat C."/>
            <person name="Kuo A."/>
            <person name="Barry K.W."/>
            <person name="Clum A."/>
            <person name="Dockter R.B."/>
            <person name="Fauchery L."/>
            <person name="Iotti M."/>
            <person name="Kohler A."/>
            <person name="Labutti K."/>
            <person name="Lindquist E.A."/>
            <person name="Lipzen A."/>
            <person name="Ohm R.A."/>
            <person name="Wang M."/>
            <person name="Grigoriev I.V."/>
            <person name="Zambonelli A."/>
            <person name="Martin F.M."/>
        </authorList>
    </citation>
    <scope>NUCLEOTIDE SEQUENCE [LARGE SCALE GENOMIC DNA]</scope>
    <source>
        <strain evidence="9 10">Tbo3840</strain>
    </source>
</reference>
<dbReference type="Gene3D" id="3.30.310.220">
    <property type="entry name" value="Fungal kinase associated-1 domain"/>
    <property type="match status" value="1"/>
</dbReference>
<dbReference type="InterPro" id="IPR043024">
    <property type="entry name" value="KA1_sf_fungal"/>
</dbReference>
<evidence type="ECO:0000313" key="10">
    <source>
        <dbReference type="Proteomes" id="UP000244722"/>
    </source>
</evidence>
<dbReference type="InterPro" id="IPR031850">
    <property type="entry name" value="Fungal_KA1_dom"/>
</dbReference>
<keyword evidence="4" id="KW-0808">Transferase</keyword>
<evidence type="ECO:0000256" key="7">
    <source>
        <dbReference type="ARBA" id="ARBA00048679"/>
    </source>
</evidence>
<evidence type="ECO:0000256" key="1">
    <source>
        <dbReference type="ARBA" id="ARBA00012513"/>
    </source>
</evidence>
<dbReference type="GO" id="GO:0004674">
    <property type="term" value="F:protein serine/threonine kinase activity"/>
    <property type="evidence" value="ECO:0007669"/>
    <property type="project" value="UniProtKB-KW"/>
</dbReference>
<comment type="catalytic activity">
    <reaction evidence="7">
        <text>L-seryl-[protein] + ATP = O-phospho-L-seryl-[protein] + ADP + H(+)</text>
        <dbReference type="Rhea" id="RHEA:17989"/>
        <dbReference type="Rhea" id="RHEA-COMP:9863"/>
        <dbReference type="Rhea" id="RHEA-COMP:11604"/>
        <dbReference type="ChEBI" id="CHEBI:15378"/>
        <dbReference type="ChEBI" id="CHEBI:29999"/>
        <dbReference type="ChEBI" id="CHEBI:30616"/>
        <dbReference type="ChEBI" id="CHEBI:83421"/>
        <dbReference type="ChEBI" id="CHEBI:456216"/>
        <dbReference type="EC" id="2.7.11.1"/>
    </reaction>
</comment>
<evidence type="ECO:0000259" key="8">
    <source>
        <dbReference type="Pfam" id="PF16797"/>
    </source>
</evidence>
<keyword evidence="5" id="KW-0418">Kinase</keyword>
<dbReference type="OrthoDB" id="504170at2759"/>
<evidence type="ECO:0000256" key="6">
    <source>
        <dbReference type="ARBA" id="ARBA00047899"/>
    </source>
</evidence>
<feature type="domain" description="Fungal kinase associated-1" evidence="8">
    <location>
        <begin position="298"/>
        <end position="416"/>
    </location>
</feature>
<dbReference type="EMBL" id="NESQ01000307">
    <property type="protein sequence ID" value="PUU74304.1"/>
    <property type="molecule type" value="Genomic_DNA"/>
</dbReference>
<dbReference type="Pfam" id="PF16797">
    <property type="entry name" value="Fungal_KA1"/>
    <property type="match status" value="1"/>
</dbReference>
<sequence>MERPVSLVLPTNQPRAISQGGRPLNLASTNNTIPIPHTVEKGGIAKLGAQNQGLGITRGGVGGKSRVVSAPANRNVSLASRHPNRQSDIPTRVDKFEPAPLRIRPKSVVNRHVPIDRAGDGGRNSKHLSQLPVVKDESAGFDTELILPSAYGGERQSLKLVNEETRAIAAKVNPVMSGALVAPAVNPLAKEVKKKRSFFDVLKGRNKLAPEPKDPVVEEIIVGGAKGTFGRRSGNLLKRWASRDAGGLLAFGASNDRADTQSIANGLTSCFTVPQDSKEGSDSFGGFEEDQFTKVMSQRNWFMKFLNVKPASRVICFNISPMATRKEIMKLWKEWVKYGLVIVEDDRKSLVMRARVGTPNSLNIKEVSFVGEIRAYGGSRKTGSGVVRFTQERGAASSFNRVIGEMAKRFSEKGIILLED</sequence>
<dbReference type="EC" id="2.7.11.1" evidence="1"/>
<comment type="caution">
    <text evidence="9">The sequence shown here is derived from an EMBL/GenBank/DDBJ whole genome shotgun (WGS) entry which is preliminary data.</text>
</comment>
<evidence type="ECO:0000256" key="2">
    <source>
        <dbReference type="ARBA" id="ARBA00022527"/>
    </source>
</evidence>
<dbReference type="STRING" id="42251.A0A2T6ZFV8"/>
<keyword evidence="10" id="KW-1185">Reference proteome</keyword>
<keyword evidence="3" id="KW-0597">Phosphoprotein</keyword>